<dbReference type="Pfam" id="PF20283">
    <property type="entry name" value="CTD7"/>
    <property type="match status" value="1"/>
</dbReference>
<gene>
    <name evidence="3" type="ORF">GCM10012282_78210</name>
</gene>
<reference evidence="3" key="1">
    <citation type="journal article" date="2014" name="Int. J. Syst. Evol. Microbiol.">
        <title>Complete genome sequence of Corynebacterium casei LMG S-19264T (=DSM 44701T), isolated from a smear-ripened cheese.</title>
        <authorList>
            <consortium name="US DOE Joint Genome Institute (JGI-PGF)"/>
            <person name="Walter F."/>
            <person name="Albersmeier A."/>
            <person name="Kalinowski J."/>
            <person name="Ruckert C."/>
        </authorList>
    </citation>
    <scope>NUCLEOTIDE SEQUENCE</scope>
    <source>
        <strain evidence="3">CGMCC 4.7272</strain>
    </source>
</reference>
<keyword evidence="4" id="KW-1185">Reference proteome</keyword>
<comment type="caution">
    <text evidence="3">The sequence shown here is derived from an EMBL/GenBank/DDBJ whole genome shotgun (WGS) entry which is preliminary data.</text>
</comment>
<feature type="domain" description="ABC-three component systems C-terminal" evidence="2">
    <location>
        <begin position="257"/>
        <end position="390"/>
    </location>
</feature>
<dbReference type="Proteomes" id="UP000625682">
    <property type="component" value="Unassembled WGS sequence"/>
</dbReference>
<organism evidence="3 4">
    <name type="scientific">Streptomyces lacrimifluminis</name>
    <dbReference type="NCBI Taxonomy" id="1500077"/>
    <lineage>
        <taxon>Bacteria</taxon>
        <taxon>Bacillati</taxon>
        <taxon>Actinomycetota</taxon>
        <taxon>Actinomycetes</taxon>
        <taxon>Kitasatosporales</taxon>
        <taxon>Streptomycetaceae</taxon>
        <taxon>Streptomyces</taxon>
    </lineage>
</organism>
<dbReference type="AlphaFoldDB" id="A0A917PBH0"/>
<proteinExistence type="predicted"/>
<evidence type="ECO:0000313" key="3">
    <source>
        <dbReference type="EMBL" id="GGJ69639.1"/>
    </source>
</evidence>
<dbReference type="RefSeq" id="WP_189152145.1">
    <property type="nucleotide sequence ID" value="NZ_BAABER010000055.1"/>
</dbReference>
<evidence type="ECO:0000259" key="2">
    <source>
        <dbReference type="Pfam" id="PF20283"/>
    </source>
</evidence>
<feature type="region of interest" description="Disordered" evidence="1">
    <location>
        <begin position="369"/>
        <end position="400"/>
    </location>
</feature>
<name>A0A917PBH0_9ACTN</name>
<sequence>MTGYLYQCELALLELAERSWDDITVEVRMEVLDDIEFLYQDSSDPFVLLQSKHRERAGRLSETGKDFWRSVASWVDALTVLGRLSDGTMPLLRLATTQVAAEGTFLHKLRPGPGCSVDDALAGMEAVARAAEPGNTADDRKKFTDLTPAQRYRLVAAMEISDASPLMSDLDSKLARALGIRPGQHARAILDDIKGWWYGMAVELLDKNRARASVTAQELQCRLEETLDRFTGKNLPITETLRRLTQAEITAYKNDLVVAQMQWIGLKDRTIASHLRDYHYARAQRSAWLRDFTITEQALGGYERLLWDEWDHVFTRHTDAVEDDTPAAERKAVGKRVLDDSMDKAAGIPARPGSTTESWIGRGTLHSLAGRAHSAEDDESVGWHPDYPDLCQNHNEQPGQ</sequence>
<dbReference type="EMBL" id="BMMU01000055">
    <property type="protein sequence ID" value="GGJ69639.1"/>
    <property type="molecule type" value="Genomic_DNA"/>
</dbReference>
<dbReference type="InterPro" id="IPR046913">
    <property type="entry name" value="ABC-3C_CTD7"/>
</dbReference>
<evidence type="ECO:0000256" key="1">
    <source>
        <dbReference type="SAM" id="MobiDB-lite"/>
    </source>
</evidence>
<reference evidence="3" key="2">
    <citation type="submission" date="2020-09" db="EMBL/GenBank/DDBJ databases">
        <authorList>
            <person name="Sun Q."/>
            <person name="Zhou Y."/>
        </authorList>
    </citation>
    <scope>NUCLEOTIDE SEQUENCE</scope>
    <source>
        <strain evidence="3">CGMCC 4.7272</strain>
    </source>
</reference>
<accession>A0A917PBH0</accession>
<protein>
    <recommendedName>
        <fullName evidence="2">ABC-three component systems C-terminal domain-containing protein</fullName>
    </recommendedName>
</protein>
<evidence type="ECO:0000313" key="4">
    <source>
        <dbReference type="Proteomes" id="UP000625682"/>
    </source>
</evidence>